<proteinExistence type="predicted"/>
<evidence type="ECO:0000313" key="3">
    <source>
        <dbReference type="Proteomes" id="UP000216605"/>
    </source>
</evidence>
<keyword evidence="1" id="KW-1133">Transmembrane helix</keyword>
<sequence>MKPWIKAGLFFAVWMFFFMTLIGPFLYVLVGLEDKVIFDFSIPKLVISGVASTISGLWIGYNNRNRNKIKSQAGTK</sequence>
<keyword evidence="3" id="KW-1185">Reference proteome</keyword>
<dbReference type="OrthoDB" id="1116391at2"/>
<evidence type="ECO:0000256" key="1">
    <source>
        <dbReference type="SAM" id="Phobius"/>
    </source>
</evidence>
<name>A0A255ZZL5_9FLAO</name>
<feature type="transmembrane region" description="Helical" evidence="1">
    <location>
        <begin position="42"/>
        <end position="61"/>
    </location>
</feature>
<dbReference type="RefSeq" id="WP_094411912.1">
    <property type="nucleotide sequence ID" value="NZ_NOXV01000121.1"/>
</dbReference>
<protein>
    <submittedName>
        <fullName evidence="2">Uncharacterized protein</fullName>
    </submittedName>
</protein>
<comment type="caution">
    <text evidence="2">The sequence shown here is derived from an EMBL/GenBank/DDBJ whole genome shotgun (WGS) entry which is preliminary data.</text>
</comment>
<reference evidence="2 3" key="1">
    <citation type="submission" date="2017-07" db="EMBL/GenBank/DDBJ databases">
        <title>Flavobacterium cyanobacteriorum sp. nov., isolated from cyanobacterial aggregates in a eutrophic lake.</title>
        <authorList>
            <person name="Cai H."/>
        </authorList>
    </citation>
    <scope>NUCLEOTIDE SEQUENCE [LARGE SCALE GENOMIC DNA]</scope>
    <source>
        <strain evidence="2 3">TH021</strain>
    </source>
</reference>
<keyword evidence="1" id="KW-0472">Membrane</keyword>
<organism evidence="2 3">
    <name type="scientific">Flavobacterium cyanobacteriorum</name>
    <dbReference type="NCBI Taxonomy" id="2022802"/>
    <lineage>
        <taxon>Bacteria</taxon>
        <taxon>Pseudomonadati</taxon>
        <taxon>Bacteroidota</taxon>
        <taxon>Flavobacteriia</taxon>
        <taxon>Flavobacteriales</taxon>
        <taxon>Flavobacteriaceae</taxon>
        <taxon>Flavobacterium</taxon>
    </lineage>
</organism>
<dbReference type="EMBL" id="NOXV01000121">
    <property type="protein sequence ID" value="OYQ46335.1"/>
    <property type="molecule type" value="Genomic_DNA"/>
</dbReference>
<dbReference type="Proteomes" id="UP000216605">
    <property type="component" value="Unassembled WGS sequence"/>
</dbReference>
<feature type="transmembrane region" description="Helical" evidence="1">
    <location>
        <begin position="7"/>
        <end position="30"/>
    </location>
</feature>
<gene>
    <name evidence="2" type="ORF">CHU92_01545</name>
</gene>
<keyword evidence="1" id="KW-0812">Transmembrane</keyword>
<evidence type="ECO:0000313" key="2">
    <source>
        <dbReference type="EMBL" id="OYQ46335.1"/>
    </source>
</evidence>
<accession>A0A255ZZL5</accession>
<dbReference type="AlphaFoldDB" id="A0A255ZZL5"/>